<comment type="caution">
    <text evidence="7">The sequence shown here is derived from an EMBL/GenBank/DDBJ whole genome shotgun (WGS) entry which is preliminary data.</text>
</comment>
<name>R7WQW1_9NOCA</name>
<evidence type="ECO:0000256" key="1">
    <source>
        <dbReference type="ARBA" id="ARBA00001974"/>
    </source>
</evidence>
<sequence length="531" mass="56431">MPELVNRPTGSAAGRSPMGRNSTSARFGGGDSPNSGIPRRLFLRGVAAMSGVAAAMVLAEPALAAPGEARRRREHDPTLYDAIVVGAGISGLAAAKSLVAAGRTVKVLEARGRAGGRIHNHPTARLGLTTDAGAEFIGPTQNRVDALAREYGVEQLPTYDDGSSVFWNSGQRRLFAAQPGLPLDGGVIAALPVVAEIEGICAGFPVGEPWRHPRAAEWDALTWRQWVEQRTSVATARMVLDLAASAALSVKGDQFSALYMLNYVASSTDENTGGPSYVARLLGTAGGAQERVCNGGAALIPLRMAEALREHIVFDAPVRAIDQAGDHAVVVSDAGTFSARRVVVAMSPAISHRIEYIPALPERAALCAGYTMGRIGKFAAVYERPWWREKGLSGQAFGNATPTDVTFENYAEGNHILMGFVSADEMARLDGAPEQQVVDECIDAFAGYFGDEAREYIDYSLFRWDDEEWSWGGPVATSAPGVLTTYGHALRDPAGVVHWAGTETSDYWTGYMDGAVRAGERAAAEIVAVSR</sequence>
<dbReference type="Gene3D" id="3.50.50.60">
    <property type="entry name" value="FAD/NAD(P)-binding domain"/>
    <property type="match status" value="1"/>
</dbReference>
<evidence type="ECO:0000313" key="7">
    <source>
        <dbReference type="EMBL" id="EOM77680.1"/>
    </source>
</evidence>
<comment type="cofactor">
    <cofactor evidence="1">
        <name>FAD</name>
        <dbReference type="ChEBI" id="CHEBI:57692"/>
    </cofactor>
</comment>
<evidence type="ECO:0000259" key="6">
    <source>
        <dbReference type="Pfam" id="PF01593"/>
    </source>
</evidence>
<dbReference type="InterPro" id="IPR006311">
    <property type="entry name" value="TAT_signal"/>
</dbReference>
<evidence type="ECO:0000256" key="5">
    <source>
        <dbReference type="SAM" id="MobiDB-lite"/>
    </source>
</evidence>
<organism evidence="7 8">
    <name type="scientific">Rhodococcus rhodnii LMG 5362</name>
    <dbReference type="NCBI Taxonomy" id="1273125"/>
    <lineage>
        <taxon>Bacteria</taxon>
        <taxon>Bacillati</taxon>
        <taxon>Actinomycetota</taxon>
        <taxon>Actinomycetes</taxon>
        <taxon>Mycobacteriales</taxon>
        <taxon>Nocardiaceae</taxon>
        <taxon>Rhodococcus</taxon>
    </lineage>
</organism>
<feature type="binding site" evidence="4">
    <location>
        <position position="318"/>
    </location>
    <ligand>
        <name>FAD</name>
        <dbReference type="ChEBI" id="CHEBI:57692"/>
    </ligand>
</feature>
<dbReference type="Proteomes" id="UP000013525">
    <property type="component" value="Unassembled WGS sequence"/>
</dbReference>
<comment type="similarity">
    <text evidence="2">Belongs to the flavin monoamine oxidase family.</text>
</comment>
<dbReference type="SUPFAM" id="SSF51905">
    <property type="entry name" value="FAD/NAD(P)-binding domain"/>
    <property type="match status" value="1"/>
</dbReference>
<accession>R7WQW1</accession>
<dbReference type="InterPro" id="IPR036188">
    <property type="entry name" value="FAD/NAD-bd_sf"/>
</dbReference>
<proteinExistence type="inferred from homology"/>
<protein>
    <submittedName>
        <fullName evidence="7">Amine oxidase (Flavin-containing)</fullName>
    </submittedName>
</protein>
<dbReference type="EMBL" id="APMY01000028">
    <property type="protein sequence ID" value="EOM77680.1"/>
    <property type="molecule type" value="Genomic_DNA"/>
</dbReference>
<evidence type="ECO:0000256" key="4">
    <source>
        <dbReference type="PIRSR" id="PIRSR601613-1"/>
    </source>
</evidence>
<dbReference type="InterPro" id="IPR002937">
    <property type="entry name" value="Amino_oxidase"/>
</dbReference>
<evidence type="ECO:0000313" key="8">
    <source>
        <dbReference type="Proteomes" id="UP000013525"/>
    </source>
</evidence>
<keyword evidence="3" id="KW-0560">Oxidoreductase</keyword>
<dbReference type="SUPFAM" id="SSF54373">
    <property type="entry name" value="FAD-linked reductases, C-terminal domain"/>
    <property type="match status" value="1"/>
</dbReference>
<gene>
    <name evidence="7" type="ORF">Rrhod_0921</name>
</gene>
<evidence type="ECO:0000256" key="3">
    <source>
        <dbReference type="ARBA" id="ARBA00023002"/>
    </source>
</evidence>
<dbReference type="PANTHER" id="PTHR43563:SF14">
    <property type="entry name" value="AMINE OXIDASE"/>
    <property type="match status" value="1"/>
</dbReference>
<dbReference type="PANTHER" id="PTHR43563">
    <property type="entry name" value="AMINE OXIDASE"/>
    <property type="match status" value="1"/>
</dbReference>
<dbReference type="PATRIC" id="fig|1273125.3.peg.891"/>
<dbReference type="InterPro" id="IPR050703">
    <property type="entry name" value="Flavin_MAO"/>
</dbReference>
<dbReference type="PROSITE" id="PS51318">
    <property type="entry name" value="TAT"/>
    <property type="match status" value="1"/>
</dbReference>
<feature type="binding site" evidence="4">
    <location>
        <position position="503"/>
    </location>
    <ligand>
        <name>FAD</name>
        <dbReference type="ChEBI" id="CHEBI:57692"/>
    </ligand>
</feature>
<feature type="binding site" evidence="4">
    <location>
        <position position="90"/>
    </location>
    <ligand>
        <name>FAD</name>
        <dbReference type="ChEBI" id="CHEBI:57692"/>
    </ligand>
</feature>
<feature type="region of interest" description="Disordered" evidence="5">
    <location>
        <begin position="1"/>
        <end position="34"/>
    </location>
</feature>
<dbReference type="AlphaFoldDB" id="R7WQW1"/>
<dbReference type="PRINTS" id="PR00757">
    <property type="entry name" value="AMINEOXDASEF"/>
</dbReference>
<feature type="binding site" evidence="4">
    <location>
        <position position="420"/>
    </location>
    <ligand>
        <name>substrate</name>
    </ligand>
</feature>
<keyword evidence="8" id="KW-1185">Reference proteome</keyword>
<dbReference type="eggNOG" id="COG1231">
    <property type="taxonomic scope" value="Bacteria"/>
</dbReference>
<evidence type="ECO:0000256" key="2">
    <source>
        <dbReference type="ARBA" id="ARBA00005995"/>
    </source>
</evidence>
<dbReference type="Pfam" id="PF01593">
    <property type="entry name" value="Amino_oxidase"/>
    <property type="match status" value="1"/>
</dbReference>
<feature type="binding site" evidence="4">
    <location>
        <begin position="109"/>
        <end position="110"/>
    </location>
    <ligand>
        <name>FAD</name>
        <dbReference type="ChEBI" id="CHEBI:57692"/>
    </ligand>
</feature>
<dbReference type="InterPro" id="IPR001613">
    <property type="entry name" value="Flavin_amine_oxidase"/>
</dbReference>
<reference evidence="7 8" key="1">
    <citation type="journal article" date="2013" name="Genome Announc.">
        <title>Draft Genome Sequence of Rhodococcus rhodnii Strain LMG5362, a Symbiont of Rhodnius prolixus (Hemiptera, Reduviidae, Triatominae), the Principle Vector of Trypanosoma cruzi.</title>
        <authorList>
            <person name="Pachebat J.A."/>
            <person name="van Keulen G."/>
            <person name="Whitten M.M."/>
            <person name="Girdwood S."/>
            <person name="Del Sol R."/>
            <person name="Dyson P.J."/>
            <person name="Facey P.D."/>
        </authorList>
    </citation>
    <scope>NUCLEOTIDE SEQUENCE [LARGE SCALE GENOMIC DNA]</scope>
    <source>
        <strain evidence="7 8">LMG 5362</strain>
    </source>
</reference>
<dbReference type="GO" id="GO:0016491">
    <property type="term" value="F:oxidoreductase activity"/>
    <property type="evidence" value="ECO:0007669"/>
    <property type="project" value="UniProtKB-KW"/>
</dbReference>
<feature type="domain" description="Amine oxidase" evidence="6">
    <location>
        <begin position="89"/>
        <end position="526"/>
    </location>
</feature>